<feature type="non-terminal residue" evidence="1">
    <location>
        <position position="79"/>
    </location>
</feature>
<evidence type="ECO:0000313" key="1">
    <source>
        <dbReference type="EMBL" id="KRY07358.1"/>
    </source>
</evidence>
<proteinExistence type="predicted"/>
<evidence type="ECO:0000313" key="2">
    <source>
        <dbReference type="Proteomes" id="UP000054776"/>
    </source>
</evidence>
<sequence>LSNLINGINVRVTSFLAHERFVTKGAQAVANIQAFGKHSKSFADMYARILRNRFAASIMVWSPADARSKSICRGQHKLQ</sequence>
<name>A0A0V0Z4M1_TRISP</name>
<reference evidence="1 2" key="1">
    <citation type="submission" date="2015-01" db="EMBL/GenBank/DDBJ databases">
        <title>Evolution of Trichinella species and genotypes.</title>
        <authorList>
            <person name="Korhonen P.K."/>
            <person name="Edoardo P."/>
            <person name="Giuseppe L.R."/>
            <person name="Gasser R.B."/>
        </authorList>
    </citation>
    <scope>NUCLEOTIDE SEQUENCE [LARGE SCALE GENOMIC DNA]</scope>
    <source>
        <strain evidence="1">ISS3</strain>
    </source>
</reference>
<comment type="caution">
    <text evidence="1">The sequence shown here is derived from an EMBL/GenBank/DDBJ whole genome shotgun (WGS) entry which is preliminary data.</text>
</comment>
<organism evidence="1 2">
    <name type="scientific">Trichinella spiralis</name>
    <name type="common">Trichina worm</name>
    <dbReference type="NCBI Taxonomy" id="6334"/>
    <lineage>
        <taxon>Eukaryota</taxon>
        <taxon>Metazoa</taxon>
        <taxon>Ecdysozoa</taxon>
        <taxon>Nematoda</taxon>
        <taxon>Enoplea</taxon>
        <taxon>Dorylaimia</taxon>
        <taxon>Trichinellida</taxon>
        <taxon>Trichinellidae</taxon>
        <taxon>Trichinella</taxon>
    </lineage>
</organism>
<dbReference type="EMBL" id="JYDH01002799">
    <property type="protein sequence ID" value="KRY07358.1"/>
    <property type="molecule type" value="Genomic_DNA"/>
</dbReference>
<dbReference type="AlphaFoldDB" id="A0A0V0Z4M1"/>
<protein>
    <submittedName>
        <fullName evidence="1">Uncharacterized protein</fullName>
    </submittedName>
</protein>
<dbReference type="STRING" id="6334.A0A0V0Z4M1"/>
<dbReference type="Proteomes" id="UP000054776">
    <property type="component" value="Unassembled WGS sequence"/>
</dbReference>
<gene>
    <name evidence="1" type="ORF">T01_4874</name>
</gene>
<dbReference type="InParanoid" id="A0A0V0Z4M1"/>
<keyword evidence="2" id="KW-1185">Reference proteome</keyword>
<dbReference type="eggNOG" id="KOG3825">
    <property type="taxonomic scope" value="Eukaryota"/>
</dbReference>
<dbReference type="OrthoDB" id="10261598at2759"/>
<accession>A0A0V0Z4M1</accession>
<feature type="non-terminal residue" evidence="1">
    <location>
        <position position="1"/>
    </location>
</feature>